<reference evidence="3" key="1">
    <citation type="submission" date="2021-03" db="EMBL/GenBank/DDBJ databases">
        <title>Draft genome sequence of rust myrtle Austropuccinia psidii MF-1, a brazilian biotype.</title>
        <authorList>
            <person name="Quecine M.C."/>
            <person name="Pachon D.M.R."/>
            <person name="Bonatelli M.L."/>
            <person name="Correr F.H."/>
            <person name="Franceschini L.M."/>
            <person name="Leite T.F."/>
            <person name="Margarido G.R.A."/>
            <person name="Almeida C.A."/>
            <person name="Ferrarezi J.A."/>
            <person name="Labate C.A."/>
        </authorList>
    </citation>
    <scope>NUCLEOTIDE SEQUENCE</scope>
    <source>
        <strain evidence="3">MF-1</strain>
    </source>
</reference>
<comment type="caution">
    <text evidence="3">The sequence shown here is derived from an EMBL/GenBank/DDBJ whole genome shotgun (WGS) entry which is preliminary data.</text>
</comment>
<dbReference type="PANTHER" id="PTHR37984:SF5">
    <property type="entry name" value="PROTEIN NYNRIN-LIKE"/>
    <property type="match status" value="1"/>
</dbReference>
<protein>
    <recommendedName>
        <fullName evidence="2">Integrase catalytic domain-containing protein</fullName>
    </recommendedName>
</protein>
<evidence type="ECO:0000313" key="4">
    <source>
        <dbReference type="Proteomes" id="UP000765509"/>
    </source>
</evidence>
<accession>A0A9Q3CUF8</accession>
<organism evidence="3 4">
    <name type="scientific">Austropuccinia psidii MF-1</name>
    <dbReference type="NCBI Taxonomy" id="1389203"/>
    <lineage>
        <taxon>Eukaryota</taxon>
        <taxon>Fungi</taxon>
        <taxon>Dikarya</taxon>
        <taxon>Basidiomycota</taxon>
        <taxon>Pucciniomycotina</taxon>
        <taxon>Pucciniomycetes</taxon>
        <taxon>Pucciniales</taxon>
        <taxon>Sphaerophragmiaceae</taxon>
        <taxon>Austropuccinia</taxon>
    </lineage>
</organism>
<dbReference type="GO" id="GO:0015074">
    <property type="term" value="P:DNA integration"/>
    <property type="evidence" value="ECO:0007669"/>
    <property type="project" value="InterPro"/>
</dbReference>
<dbReference type="Proteomes" id="UP000765509">
    <property type="component" value="Unassembled WGS sequence"/>
</dbReference>
<proteinExistence type="predicted"/>
<evidence type="ECO:0000259" key="2">
    <source>
        <dbReference type="PROSITE" id="PS50994"/>
    </source>
</evidence>
<evidence type="ECO:0000313" key="3">
    <source>
        <dbReference type="EMBL" id="MBW0488691.1"/>
    </source>
</evidence>
<dbReference type="InterPro" id="IPR001584">
    <property type="entry name" value="Integrase_cat-core"/>
</dbReference>
<dbReference type="AlphaFoldDB" id="A0A9Q3CUF8"/>
<dbReference type="InterPro" id="IPR050951">
    <property type="entry name" value="Retrovirus_Pol_polyprotein"/>
</dbReference>
<dbReference type="GO" id="GO:0003723">
    <property type="term" value="F:RNA binding"/>
    <property type="evidence" value="ECO:0007669"/>
    <property type="project" value="UniProtKB-KW"/>
</dbReference>
<dbReference type="SUPFAM" id="SSF53098">
    <property type="entry name" value="Ribonuclease H-like"/>
    <property type="match status" value="1"/>
</dbReference>
<dbReference type="GO" id="GO:0005634">
    <property type="term" value="C:nucleus"/>
    <property type="evidence" value="ECO:0007669"/>
    <property type="project" value="UniProtKB-ARBA"/>
</dbReference>
<sequence length="214" mass="25079">MDPKFTSEFLINFYDILGANLAFFTTYHPQKDGLAERMIKKMEEIIRRFCAYGIEYKDHEGYTHDCVTLLPAIQLDYNESQHSNIGKSPSLVEKGWDPSVPVDHLNKALLNMHPTAKDFHDMWKRESYKAARFISEEKEYNKQRYYKTHKEQNFREGDQVLLYTLILNNLKGPKIMRDSFMGPFSIARLVGENSVEVRLTEEFSRKPPVFPCVL</sequence>
<feature type="domain" description="Integrase catalytic" evidence="2">
    <location>
        <begin position="1"/>
        <end position="97"/>
    </location>
</feature>
<keyword evidence="4" id="KW-1185">Reference proteome</keyword>
<dbReference type="PROSITE" id="PS50994">
    <property type="entry name" value="INTEGRASE"/>
    <property type="match status" value="1"/>
</dbReference>
<keyword evidence="1" id="KW-0694">RNA-binding</keyword>
<dbReference type="InterPro" id="IPR012337">
    <property type="entry name" value="RNaseH-like_sf"/>
</dbReference>
<gene>
    <name evidence="3" type="ORF">O181_028406</name>
</gene>
<evidence type="ECO:0000256" key="1">
    <source>
        <dbReference type="ARBA" id="ARBA00022884"/>
    </source>
</evidence>
<dbReference type="Gene3D" id="3.30.420.10">
    <property type="entry name" value="Ribonuclease H-like superfamily/Ribonuclease H"/>
    <property type="match status" value="1"/>
</dbReference>
<dbReference type="InterPro" id="IPR036397">
    <property type="entry name" value="RNaseH_sf"/>
</dbReference>
<dbReference type="PANTHER" id="PTHR37984">
    <property type="entry name" value="PROTEIN CBG26694"/>
    <property type="match status" value="1"/>
</dbReference>
<name>A0A9Q3CUF8_9BASI</name>
<dbReference type="EMBL" id="AVOT02009724">
    <property type="protein sequence ID" value="MBW0488691.1"/>
    <property type="molecule type" value="Genomic_DNA"/>
</dbReference>
<dbReference type="OrthoDB" id="3158924at2759"/>